<comment type="function">
    <text evidence="1">Involved in pre-mRNA splicing.</text>
</comment>
<sequence>MTTAARPTFDPARGYDSKAPTLQYSSRDLAAHTKLKYRQTGQLTKEELEKIDLKEELLKAEREHFETNQKGISYDNSVTEEQLAEKRRRLLIEAADKDDSDDDDTEEDSDRYDKLVILINFMVSNGAQIIFILFSEDLDEEDDALALQHELEKIRKERAEEKERQELENLEEDERKKQEEALTGNPLLNKDFSVKRRWDDDVIFKNQARGVDDKPKKRFINDTLRSDFHRKFMNKYVK</sequence>
<name>A0A015MSX1_RHIIW</name>
<dbReference type="PANTHER" id="PTHR12718">
    <property type="entry name" value="CELL CYCLE CONTROL PROTEIN CWF15"/>
    <property type="match status" value="1"/>
</dbReference>
<evidence type="ECO:0000256" key="3">
    <source>
        <dbReference type="ARBA" id="ARBA00022664"/>
    </source>
</evidence>
<keyword evidence="3" id="KW-0507">mRNA processing</keyword>
<dbReference type="GO" id="GO:0071013">
    <property type="term" value="C:catalytic step 2 spliceosome"/>
    <property type="evidence" value="ECO:0007669"/>
    <property type="project" value="TreeGrafter"/>
</dbReference>
<comment type="caution">
    <text evidence="7">The sequence shown here is derived from an EMBL/GenBank/DDBJ whole genome shotgun (WGS) entry which is preliminary data.</text>
</comment>
<dbReference type="PANTHER" id="PTHR12718:SF2">
    <property type="entry name" value="SPLICEOSOME-ASSOCIATED PROTEIN CWC15 HOMOLOG"/>
    <property type="match status" value="1"/>
</dbReference>
<evidence type="ECO:0000256" key="6">
    <source>
        <dbReference type="SAM" id="MobiDB-lite"/>
    </source>
</evidence>
<dbReference type="STRING" id="1432141.A0A015MSX1"/>
<dbReference type="AlphaFoldDB" id="A0A015MSX1"/>
<evidence type="ECO:0000256" key="2">
    <source>
        <dbReference type="ARBA" id="ARBA00006644"/>
    </source>
</evidence>
<evidence type="ECO:0000256" key="4">
    <source>
        <dbReference type="ARBA" id="ARBA00023187"/>
    </source>
</evidence>
<dbReference type="Pfam" id="PF04889">
    <property type="entry name" value="Cwf_Cwc_15"/>
    <property type="match status" value="1"/>
</dbReference>
<dbReference type="Proteomes" id="UP000022910">
    <property type="component" value="Unassembled WGS sequence"/>
</dbReference>
<feature type="region of interest" description="Disordered" evidence="6">
    <location>
        <begin position="1"/>
        <end position="21"/>
    </location>
</feature>
<dbReference type="InterPro" id="IPR006973">
    <property type="entry name" value="Cwf_Cwc_15"/>
</dbReference>
<gene>
    <name evidence="7" type="ORF">RirG_092550</name>
</gene>
<proteinExistence type="inferred from homology"/>
<organism evidence="7 8">
    <name type="scientific">Rhizophagus irregularis (strain DAOM 197198w)</name>
    <name type="common">Glomus intraradices</name>
    <dbReference type="NCBI Taxonomy" id="1432141"/>
    <lineage>
        <taxon>Eukaryota</taxon>
        <taxon>Fungi</taxon>
        <taxon>Fungi incertae sedis</taxon>
        <taxon>Mucoromycota</taxon>
        <taxon>Glomeromycotina</taxon>
        <taxon>Glomeromycetes</taxon>
        <taxon>Glomerales</taxon>
        <taxon>Glomeraceae</taxon>
        <taxon>Rhizophagus</taxon>
    </lineage>
</organism>
<keyword evidence="4" id="KW-0508">mRNA splicing</keyword>
<evidence type="ECO:0008006" key="9">
    <source>
        <dbReference type="Google" id="ProtNLM"/>
    </source>
</evidence>
<protein>
    <recommendedName>
        <fullName evidence="9">Cwf15/Cwc15 cell cycle control protein</fullName>
    </recommendedName>
</protein>
<evidence type="ECO:0000256" key="1">
    <source>
        <dbReference type="ARBA" id="ARBA00003777"/>
    </source>
</evidence>
<dbReference type="GO" id="GO:0003723">
    <property type="term" value="F:RNA binding"/>
    <property type="evidence" value="ECO:0007669"/>
    <property type="project" value="TreeGrafter"/>
</dbReference>
<accession>A0A015MSX1</accession>
<dbReference type="OrthoDB" id="30179at2759"/>
<keyword evidence="8" id="KW-1185">Reference proteome</keyword>
<evidence type="ECO:0000313" key="7">
    <source>
        <dbReference type="EMBL" id="EXX69843.1"/>
    </source>
</evidence>
<dbReference type="GO" id="GO:0045292">
    <property type="term" value="P:mRNA cis splicing, via spliceosome"/>
    <property type="evidence" value="ECO:0007669"/>
    <property type="project" value="TreeGrafter"/>
</dbReference>
<feature type="coiled-coil region" evidence="5">
    <location>
        <begin position="43"/>
        <end position="70"/>
    </location>
</feature>
<evidence type="ECO:0000256" key="5">
    <source>
        <dbReference type="SAM" id="Coils"/>
    </source>
</evidence>
<evidence type="ECO:0000313" key="8">
    <source>
        <dbReference type="Proteomes" id="UP000022910"/>
    </source>
</evidence>
<dbReference type="EMBL" id="JEMT01016775">
    <property type="protein sequence ID" value="EXX69843.1"/>
    <property type="molecule type" value="Genomic_DNA"/>
</dbReference>
<comment type="similarity">
    <text evidence="2">Belongs to the CWC15 family.</text>
</comment>
<keyword evidence="5" id="KW-0175">Coiled coil</keyword>
<feature type="coiled-coil region" evidence="5">
    <location>
        <begin position="144"/>
        <end position="180"/>
    </location>
</feature>
<reference evidence="7 8" key="1">
    <citation type="submission" date="2014-02" db="EMBL/GenBank/DDBJ databases">
        <title>Single nucleus genome sequencing reveals high similarity among nuclei of an endomycorrhizal fungus.</title>
        <authorList>
            <person name="Lin K."/>
            <person name="Geurts R."/>
            <person name="Zhang Z."/>
            <person name="Limpens E."/>
            <person name="Saunders D.G."/>
            <person name="Mu D."/>
            <person name="Pang E."/>
            <person name="Cao H."/>
            <person name="Cha H."/>
            <person name="Lin T."/>
            <person name="Zhou Q."/>
            <person name="Shang Y."/>
            <person name="Li Y."/>
            <person name="Ivanov S."/>
            <person name="Sharma T."/>
            <person name="Velzen R.V."/>
            <person name="Ruijter N.D."/>
            <person name="Aanen D.K."/>
            <person name="Win J."/>
            <person name="Kamoun S."/>
            <person name="Bisseling T."/>
            <person name="Huang S."/>
        </authorList>
    </citation>
    <scope>NUCLEOTIDE SEQUENCE [LARGE SCALE GENOMIC DNA]</scope>
    <source>
        <strain evidence="8">DAOM197198w</strain>
    </source>
</reference>